<evidence type="ECO:0000313" key="2">
    <source>
        <dbReference type="Proteomes" id="UP000317648"/>
    </source>
</evidence>
<dbReference type="AlphaFoldDB" id="A0A518DWA1"/>
<gene>
    <name evidence="1" type="ORF">Pla8534_39350</name>
</gene>
<dbReference type="EMBL" id="CP036433">
    <property type="protein sequence ID" value="QDU96116.1"/>
    <property type="molecule type" value="Genomic_DNA"/>
</dbReference>
<keyword evidence="2" id="KW-1185">Reference proteome</keyword>
<name>A0A518DWA1_9BACT</name>
<protein>
    <submittedName>
        <fullName evidence="1">Uncharacterized protein</fullName>
    </submittedName>
</protein>
<reference evidence="1 2" key="1">
    <citation type="submission" date="2019-02" db="EMBL/GenBank/DDBJ databases">
        <title>Deep-cultivation of Planctomycetes and their phenomic and genomic characterization uncovers novel biology.</title>
        <authorList>
            <person name="Wiegand S."/>
            <person name="Jogler M."/>
            <person name="Boedeker C."/>
            <person name="Pinto D."/>
            <person name="Vollmers J."/>
            <person name="Rivas-Marin E."/>
            <person name="Kohn T."/>
            <person name="Peeters S.H."/>
            <person name="Heuer A."/>
            <person name="Rast P."/>
            <person name="Oberbeckmann S."/>
            <person name="Bunk B."/>
            <person name="Jeske O."/>
            <person name="Meyerdierks A."/>
            <person name="Storesund J.E."/>
            <person name="Kallscheuer N."/>
            <person name="Luecker S."/>
            <person name="Lage O.M."/>
            <person name="Pohl T."/>
            <person name="Merkel B.J."/>
            <person name="Hornburger P."/>
            <person name="Mueller R.-W."/>
            <person name="Bruemmer F."/>
            <person name="Labrenz M."/>
            <person name="Spormann A.M."/>
            <person name="Op den Camp H."/>
            <person name="Overmann J."/>
            <person name="Amann R."/>
            <person name="Jetten M.S.M."/>
            <person name="Mascher T."/>
            <person name="Medema M.H."/>
            <person name="Devos D.P."/>
            <person name="Kaster A.-K."/>
            <person name="Ovreas L."/>
            <person name="Rohde M."/>
            <person name="Galperin M.Y."/>
            <person name="Jogler C."/>
        </authorList>
    </citation>
    <scope>NUCLEOTIDE SEQUENCE [LARGE SCALE GENOMIC DNA]</scope>
    <source>
        <strain evidence="1 2">Pla85_3_4</strain>
    </source>
</reference>
<organism evidence="1 2">
    <name type="scientific">Lignipirellula cremea</name>
    <dbReference type="NCBI Taxonomy" id="2528010"/>
    <lineage>
        <taxon>Bacteria</taxon>
        <taxon>Pseudomonadati</taxon>
        <taxon>Planctomycetota</taxon>
        <taxon>Planctomycetia</taxon>
        <taxon>Pirellulales</taxon>
        <taxon>Pirellulaceae</taxon>
        <taxon>Lignipirellula</taxon>
    </lineage>
</organism>
<evidence type="ECO:0000313" key="1">
    <source>
        <dbReference type="EMBL" id="QDU96116.1"/>
    </source>
</evidence>
<accession>A0A518DWA1</accession>
<proteinExistence type="predicted"/>
<sequence length="332" mass="36629">MRRFFPAVLVALAITSGLRLLQAEQPFAPDNRPTNAALVYWTAFAMLPELSDEESDLLPNWGTGEMRLKELASLRSQSRTSLQLAGHAEPTMDCQWQLIDSGPATLLPHISKARLLGMLFLLQAEADVAAGKNKAAIEHLASAWLLARNIDEGALIQLLVGHALEAQVLNIAEPLLPTLNAQERAQFKAAFEALPAPVEYATAIGYEQRMFGEWLRPLLTGEPQEAVARFKEISGQVDPLMLLGIFAGSKEVRLQRFNDFIGEYDKVAKASQLPPEEAKAEMKRLEEALPKSKNALARVMMPAFARSFTNHLELQARIARFKKALQDAPAGK</sequence>
<dbReference type="KEGG" id="lcre:Pla8534_39350"/>
<dbReference type="Proteomes" id="UP000317648">
    <property type="component" value="Chromosome"/>
</dbReference>
<dbReference type="RefSeq" id="WP_145054785.1">
    <property type="nucleotide sequence ID" value="NZ_CP036433.1"/>
</dbReference>